<name>A0A2S7KQD5_9FLAO</name>
<dbReference type="Pfam" id="PF13489">
    <property type="entry name" value="Methyltransf_23"/>
    <property type="match status" value="1"/>
</dbReference>
<sequence>MQDIFGQALLDYQLGDHHAEILTETNISEEEAVPVQYFFRMYDDMPPLEQIALQRSDGKVLDVGCGAGSHSLWLQQQGLDVHAIDISPGAVQAARLRGVKDVEHRNLLDVTGTTYDTILMLMNGSGIMEKLDKVPFYLDQLKKLITPTGQVLLDSSDLQYLYPEGDDGAIWIPAGRYYGEVDYWVSYKNEKSHPFPMLYLDSATLSELARAAGWQMEIVQEGEHFDYLARLTLL</sequence>
<reference evidence="1 2" key="1">
    <citation type="submission" date="2016-11" db="EMBL/GenBank/DDBJ databases">
        <title>Trade-off between light-utilization and light-protection in marine flavobacteria.</title>
        <authorList>
            <person name="Kumagai Y."/>
        </authorList>
    </citation>
    <scope>NUCLEOTIDE SEQUENCE [LARGE SCALE GENOMIC DNA]</scope>
    <source>
        <strain evidence="1 2">NBRC 107741</strain>
    </source>
</reference>
<dbReference type="CDD" id="cd02440">
    <property type="entry name" value="AdoMet_MTases"/>
    <property type="match status" value="1"/>
</dbReference>
<dbReference type="Gene3D" id="3.40.50.150">
    <property type="entry name" value="Vaccinia Virus protein VP39"/>
    <property type="match status" value="1"/>
</dbReference>
<evidence type="ECO:0000313" key="2">
    <source>
        <dbReference type="Proteomes" id="UP000239800"/>
    </source>
</evidence>
<dbReference type="InterPro" id="IPR029063">
    <property type="entry name" value="SAM-dependent_MTases_sf"/>
</dbReference>
<comment type="caution">
    <text evidence="1">The sequence shown here is derived from an EMBL/GenBank/DDBJ whole genome shotgun (WGS) entry which is preliminary data.</text>
</comment>
<organism evidence="1 2">
    <name type="scientific">Aureitalea marina</name>
    <dbReference type="NCBI Taxonomy" id="930804"/>
    <lineage>
        <taxon>Bacteria</taxon>
        <taxon>Pseudomonadati</taxon>
        <taxon>Bacteroidota</taxon>
        <taxon>Flavobacteriia</taxon>
        <taxon>Flavobacteriales</taxon>
        <taxon>Flavobacteriaceae</taxon>
        <taxon>Aureitalea</taxon>
    </lineage>
</organism>
<dbReference type="RefSeq" id="WP_104812764.1">
    <property type="nucleotide sequence ID" value="NZ_MQUB01000001.1"/>
</dbReference>
<keyword evidence="2" id="KW-1185">Reference proteome</keyword>
<keyword evidence="1" id="KW-0808">Transferase</keyword>
<protein>
    <submittedName>
        <fullName evidence="1">SAM-dependent methyltransferase</fullName>
    </submittedName>
</protein>
<dbReference type="GO" id="GO:0008168">
    <property type="term" value="F:methyltransferase activity"/>
    <property type="evidence" value="ECO:0007669"/>
    <property type="project" value="UniProtKB-KW"/>
</dbReference>
<evidence type="ECO:0000313" key="1">
    <source>
        <dbReference type="EMBL" id="PQB04835.1"/>
    </source>
</evidence>
<dbReference type="Proteomes" id="UP000239800">
    <property type="component" value="Unassembled WGS sequence"/>
</dbReference>
<keyword evidence="1" id="KW-0489">Methyltransferase</keyword>
<accession>A0A2S7KQD5</accession>
<dbReference type="OrthoDB" id="1143568at2"/>
<dbReference type="AlphaFoldDB" id="A0A2S7KQD5"/>
<dbReference type="EMBL" id="MQUB01000001">
    <property type="protein sequence ID" value="PQB04835.1"/>
    <property type="molecule type" value="Genomic_DNA"/>
</dbReference>
<dbReference type="GO" id="GO:0032259">
    <property type="term" value="P:methylation"/>
    <property type="evidence" value="ECO:0007669"/>
    <property type="project" value="UniProtKB-KW"/>
</dbReference>
<proteinExistence type="predicted"/>
<gene>
    <name evidence="1" type="ORF">BST85_07955</name>
</gene>
<dbReference type="SUPFAM" id="SSF53335">
    <property type="entry name" value="S-adenosyl-L-methionine-dependent methyltransferases"/>
    <property type="match status" value="1"/>
</dbReference>